<organism evidence="7 8">
    <name type="scientific">Leucosporidium creatinivorum</name>
    <dbReference type="NCBI Taxonomy" id="106004"/>
    <lineage>
        <taxon>Eukaryota</taxon>
        <taxon>Fungi</taxon>
        <taxon>Dikarya</taxon>
        <taxon>Basidiomycota</taxon>
        <taxon>Pucciniomycotina</taxon>
        <taxon>Microbotryomycetes</taxon>
        <taxon>Leucosporidiales</taxon>
        <taxon>Leucosporidium</taxon>
    </lineage>
</organism>
<feature type="region of interest" description="Disordered" evidence="5">
    <location>
        <begin position="580"/>
        <end position="647"/>
    </location>
</feature>
<dbReference type="InParanoid" id="A0A1Y2FZ12"/>
<feature type="compositionally biased region" description="Low complexity" evidence="5">
    <location>
        <begin position="607"/>
        <end position="628"/>
    </location>
</feature>
<accession>A0A1Y2FZ12</accession>
<dbReference type="EMBL" id="MCGR01000006">
    <property type="protein sequence ID" value="ORY89355.1"/>
    <property type="molecule type" value="Genomic_DNA"/>
</dbReference>
<evidence type="ECO:0000313" key="7">
    <source>
        <dbReference type="EMBL" id="ORY89355.1"/>
    </source>
</evidence>
<keyword evidence="3 6" id="KW-1133">Transmembrane helix</keyword>
<feature type="compositionally biased region" description="Polar residues" evidence="5">
    <location>
        <begin position="705"/>
        <end position="720"/>
    </location>
</feature>
<evidence type="ECO:0000256" key="6">
    <source>
        <dbReference type="SAM" id="Phobius"/>
    </source>
</evidence>
<protein>
    <submittedName>
        <fullName evidence="7">Organic solute transporter Ostalpha-domain-containing protein</fullName>
    </submittedName>
</protein>
<feature type="compositionally biased region" description="Low complexity" evidence="5">
    <location>
        <begin position="675"/>
        <end position="692"/>
    </location>
</feature>
<feature type="transmembrane region" description="Helical" evidence="6">
    <location>
        <begin position="226"/>
        <end position="244"/>
    </location>
</feature>
<dbReference type="Proteomes" id="UP000193467">
    <property type="component" value="Unassembled WGS sequence"/>
</dbReference>
<reference evidence="7 8" key="1">
    <citation type="submission" date="2016-07" db="EMBL/GenBank/DDBJ databases">
        <title>Pervasive Adenine N6-methylation of Active Genes in Fungi.</title>
        <authorList>
            <consortium name="DOE Joint Genome Institute"/>
            <person name="Mondo S.J."/>
            <person name="Dannebaum R.O."/>
            <person name="Kuo R.C."/>
            <person name="Labutti K."/>
            <person name="Haridas S."/>
            <person name="Kuo A."/>
            <person name="Salamov A."/>
            <person name="Ahrendt S.R."/>
            <person name="Lipzen A."/>
            <person name="Sullivan W."/>
            <person name="Andreopoulos W.B."/>
            <person name="Clum A."/>
            <person name="Lindquist E."/>
            <person name="Daum C."/>
            <person name="Ramamoorthy G.K."/>
            <person name="Gryganskyi A."/>
            <person name="Culley D."/>
            <person name="Magnuson J.K."/>
            <person name="James T.Y."/>
            <person name="O'Malley M.A."/>
            <person name="Stajich J.E."/>
            <person name="Spatafora J.W."/>
            <person name="Visel A."/>
            <person name="Grigoriev I.V."/>
        </authorList>
    </citation>
    <scope>NUCLEOTIDE SEQUENCE [LARGE SCALE GENOMIC DNA]</scope>
    <source>
        <strain evidence="7 8">62-1032</strain>
    </source>
</reference>
<feature type="region of interest" description="Disordered" evidence="5">
    <location>
        <begin position="490"/>
        <end position="533"/>
    </location>
</feature>
<keyword evidence="4 6" id="KW-0472">Membrane</keyword>
<evidence type="ECO:0000256" key="1">
    <source>
        <dbReference type="ARBA" id="ARBA00004141"/>
    </source>
</evidence>
<feature type="transmembrane region" description="Helical" evidence="6">
    <location>
        <begin position="38"/>
        <end position="59"/>
    </location>
</feature>
<evidence type="ECO:0000256" key="2">
    <source>
        <dbReference type="ARBA" id="ARBA00022692"/>
    </source>
</evidence>
<dbReference type="Pfam" id="PF03619">
    <property type="entry name" value="Solute_trans_a"/>
    <property type="match status" value="1"/>
</dbReference>
<dbReference type="InterPro" id="IPR005178">
    <property type="entry name" value="Ostalpha/TMEM184C"/>
</dbReference>
<comment type="caution">
    <text evidence="7">The sequence shown here is derived from an EMBL/GenBank/DDBJ whole genome shotgun (WGS) entry which is preliminary data.</text>
</comment>
<feature type="transmembrane region" description="Helical" evidence="6">
    <location>
        <begin position="74"/>
        <end position="95"/>
    </location>
</feature>
<evidence type="ECO:0000256" key="4">
    <source>
        <dbReference type="ARBA" id="ARBA00023136"/>
    </source>
</evidence>
<feature type="transmembrane region" description="Helical" evidence="6">
    <location>
        <begin position="295"/>
        <end position="321"/>
    </location>
</feature>
<dbReference type="PANTHER" id="PTHR23423">
    <property type="entry name" value="ORGANIC SOLUTE TRANSPORTER-RELATED"/>
    <property type="match status" value="1"/>
</dbReference>
<dbReference type="OrthoDB" id="5348404at2759"/>
<comment type="subcellular location">
    <subcellularLocation>
        <location evidence="1">Membrane</location>
        <topology evidence="1">Multi-pass membrane protein</topology>
    </subcellularLocation>
</comment>
<gene>
    <name evidence="7" type="ORF">BCR35DRAFT_350355</name>
</gene>
<dbReference type="SMART" id="SM01417">
    <property type="entry name" value="Solute_trans_a"/>
    <property type="match status" value="1"/>
</dbReference>
<evidence type="ECO:0000256" key="3">
    <source>
        <dbReference type="ARBA" id="ARBA00022989"/>
    </source>
</evidence>
<name>A0A1Y2FZ12_9BASI</name>
<feature type="transmembrane region" description="Helical" evidence="6">
    <location>
        <begin position="107"/>
        <end position="124"/>
    </location>
</feature>
<dbReference type="STRING" id="106004.A0A1Y2FZ12"/>
<feature type="region of interest" description="Disordered" evidence="5">
    <location>
        <begin position="661"/>
        <end position="824"/>
    </location>
</feature>
<keyword evidence="2 6" id="KW-0812">Transmembrane</keyword>
<evidence type="ECO:0000313" key="8">
    <source>
        <dbReference type="Proteomes" id="UP000193467"/>
    </source>
</evidence>
<proteinExistence type="predicted"/>
<dbReference type="AlphaFoldDB" id="A0A1Y2FZ12"/>
<keyword evidence="8" id="KW-1185">Reference proteome</keyword>
<dbReference type="GO" id="GO:0016020">
    <property type="term" value="C:membrane"/>
    <property type="evidence" value="ECO:0007669"/>
    <property type="project" value="UniProtKB-SubCell"/>
</dbReference>
<evidence type="ECO:0000256" key="5">
    <source>
        <dbReference type="SAM" id="MobiDB-lite"/>
    </source>
</evidence>
<sequence length="824" mass="91833">MSNSTHASTSGCPVHSVLPSDPVPFFSHGNINFKAHDVGWIVAGAFTFVAVVTSAWLIAQHLAFFYAPHTQRHIVRILFLVPIYAICSFLSYYFYSQALYFQLVRDCYEAIVIAAFFFLLIAYLSNPPPTPEQPCPAPYQTRAERTARLREVVKDFHLKKWMWPFGWVKWRPAKGGKGEGEAFLWIMRIGIGQYVLVRPLSTLVAVVSEYLGWYCLASWSPKFTHIYTSAAITISVSVAMYNVLQLYMAFKKELAPFSPVLKFLAVKSVVFLTFWQESGLSLLETMGVIKDKEYWTAGSIVIGISALLSCFEMMLFGFLHLKAFSYLPYRALAAPVRVPAADSDTLSLSSNSSDPMPTGKSFAEWNAWEQRKERKLKAASRLAKTKLKPGDLAIKEDGTPLLQRTKRLPALWKCLLLTDLGRELKEETGHLVRRREDGLLDRRDDLEEVMGKTRATGNGRFAEKDWGIEDDGYGDGRGVSLEKDLRRLRQGKEIPSGRSKAKVGPDGSLLLPTLSKYGNAPQEEPFDIPHRLSREEEGQSLLRAEEGRVERWEQGLQQRKKAGDGRERWWSSLSKSLGTNKFKKETPSSFAQLERPDDRHLSPSNYDPDPTTAPRAPPRITSHSSTHHPAASYRPTAPPRPLELSLPEPLALPDELPLESMASMGPLTAPHALGSPTRTYAPSAAARPPSSTSRRHSAEPRLNGSAPSLPSSLNFSTRQPSIFAPEASGLRHPSMVAATPSTRPPHRPSLSWQARAGPPLTEFRPPPRAWRRHSTQLDQAEVQSESERSLQLLATEESRKSRGLPPGAGRPMGGGGRGFVIEEY</sequence>